<dbReference type="EMBL" id="BTRK01000004">
    <property type="protein sequence ID" value="GMR47638.1"/>
    <property type="molecule type" value="Genomic_DNA"/>
</dbReference>
<keyword evidence="2" id="KW-1185">Reference proteome</keyword>
<name>A0AAN5I0U2_9BILA</name>
<comment type="caution">
    <text evidence="1">The sequence shown here is derived from an EMBL/GenBank/DDBJ whole genome shotgun (WGS) entry which is preliminary data.</text>
</comment>
<accession>A0AAN5I0U2</accession>
<dbReference type="Proteomes" id="UP001328107">
    <property type="component" value="Unassembled WGS sequence"/>
</dbReference>
<proteinExistence type="predicted"/>
<sequence length="380" mass="42454">SLSHYHSLQNHSLKYPAAPDLLSTTASILLPQMTSLSFLLLLFPLSVAISPLDLFDSIRELNSEMENHFARENSLSPEEFQARLPSYNELSAVRKLISLLFIQKDLRVCSPSTIRDLFPLLNGSITLSTFQDVYCVLHEPIPEGANTLFPRTFGYMIIRRPSNEVVDIHHSAAHFESDGEVTVQAATLFESTKSRSMVNNGMSRYAVKGQPDSSCQTGNTVADAVHNINLAFHAMMEGVFDSTKSYKENYYIQWHGMAQTSCPQSSAFVSLGANGKNEIYQRDNVADRVARAITQTSNGKIVGRTPRDDAQCNLVAGTNVFGRIVHGVEEKRVCDTAATSFDERFIHIEQKMEARSAFSQWKEALNRAFRPSSLHDELRV</sequence>
<dbReference type="AlphaFoldDB" id="A0AAN5I0U2"/>
<gene>
    <name evidence="1" type="ORF">PMAYCL1PPCAC_17833</name>
</gene>
<organism evidence="1 2">
    <name type="scientific">Pristionchus mayeri</name>
    <dbReference type="NCBI Taxonomy" id="1317129"/>
    <lineage>
        <taxon>Eukaryota</taxon>
        <taxon>Metazoa</taxon>
        <taxon>Ecdysozoa</taxon>
        <taxon>Nematoda</taxon>
        <taxon>Chromadorea</taxon>
        <taxon>Rhabditida</taxon>
        <taxon>Rhabditina</taxon>
        <taxon>Diplogasteromorpha</taxon>
        <taxon>Diplogasteroidea</taxon>
        <taxon>Neodiplogasteridae</taxon>
        <taxon>Pristionchus</taxon>
    </lineage>
</organism>
<protein>
    <submittedName>
        <fullName evidence="1">Uncharacterized protein</fullName>
    </submittedName>
</protein>
<evidence type="ECO:0000313" key="2">
    <source>
        <dbReference type="Proteomes" id="UP001328107"/>
    </source>
</evidence>
<reference evidence="2" key="1">
    <citation type="submission" date="2022-10" db="EMBL/GenBank/DDBJ databases">
        <title>Genome assembly of Pristionchus species.</title>
        <authorList>
            <person name="Yoshida K."/>
            <person name="Sommer R.J."/>
        </authorList>
    </citation>
    <scope>NUCLEOTIDE SEQUENCE [LARGE SCALE GENOMIC DNA]</scope>
    <source>
        <strain evidence="2">RS5460</strain>
    </source>
</reference>
<evidence type="ECO:0000313" key="1">
    <source>
        <dbReference type="EMBL" id="GMR47638.1"/>
    </source>
</evidence>
<feature type="non-terminal residue" evidence="1">
    <location>
        <position position="1"/>
    </location>
</feature>